<evidence type="ECO:0008006" key="4">
    <source>
        <dbReference type="Google" id="ProtNLM"/>
    </source>
</evidence>
<dbReference type="EMBL" id="CZBI01000012">
    <property type="protein sequence ID" value="CUQ46258.1"/>
    <property type="molecule type" value="Genomic_DNA"/>
</dbReference>
<feature type="transmembrane region" description="Helical" evidence="1">
    <location>
        <begin position="371"/>
        <end position="389"/>
    </location>
</feature>
<keyword evidence="1" id="KW-0812">Transmembrane</keyword>
<evidence type="ECO:0000313" key="3">
    <source>
        <dbReference type="Proteomes" id="UP000095541"/>
    </source>
</evidence>
<sequence>MYIAITLILCFLVIYIAVHQSYKNPAKWFNLMWALQILIVYLLFRNEFKFVGLGLIYILVVCLIYSLGGDFGKYIMRNVCQKEKHHYIYKRKYAISLLCLLLSFSLFIVIKNIYSSDFGLSSVFSLEELLELNHQSSIDRYAGNNENSILSQMGRVIIYLTSIYGGYLYALESGKGRLLSIISIFPSMFISLTQSVKSGFITSVFLWIIGWYVAFTIMNNRKINFNFKIIKKIIVYFSIFYSILFFSMIMRTGKFDMYILNEISIKIVNYTFGHLPAFDIWFSNNYSNIEPEGGITTFAGITNYLGLSKREMGIYNEQIYYGISNYANNHTNVFTAFRALAEDFGILFSLIIVFFTGTITGISLNCIKKNIGILNAQWILMGTLFYISWSFVTSVWAYTSYIVALYAMYLCLKFVIWKD</sequence>
<protein>
    <recommendedName>
        <fullName evidence="4">Oligosaccharide repeat unit polymerase</fullName>
    </recommendedName>
</protein>
<feature type="transmembrane region" description="Helical" evidence="1">
    <location>
        <begin position="93"/>
        <end position="114"/>
    </location>
</feature>
<feature type="transmembrane region" description="Helical" evidence="1">
    <location>
        <begin position="344"/>
        <end position="364"/>
    </location>
</feature>
<feature type="transmembrane region" description="Helical" evidence="1">
    <location>
        <begin position="6"/>
        <end position="22"/>
    </location>
</feature>
<feature type="transmembrane region" description="Helical" evidence="1">
    <location>
        <begin position="178"/>
        <end position="194"/>
    </location>
</feature>
<feature type="transmembrane region" description="Helical" evidence="1">
    <location>
        <begin position="200"/>
        <end position="217"/>
    </location>
</feature>
<dbReference type="RefSeq" id="WP_016266983.1">
    <property type="nucleotide sequence ID" value="NZ_CZBI01000012.1"/>
</dbReference>
<keyword evidence="1" id="KW-0472">Membrane</keyword>
<organism evidence="2 3">
    <name type="scientific">Bacteroides thetaiotaomicron</name>
    <dbReference type="NCBI Taxonomy" id="818"/>
    <lineage>
        <taxon>Bacteria</taxon>
        <taxon>Pseudomonadati</taxon>
        <taxon>Bacteroidota</taxon>
        <taxon>Bacteroidia</taxon>
        <taxon>Bacteroidales</taxon>
        <taxon>Bacteroidaceae</taxon>
        <taxon>Bacteroides</taxon>
    </lineage>
</organism>
<feature type="transmembrane region" description="Helical" evidence="1">
    <location>
        <begin position="395"/>
        <end position="416"/>
    </location>
</feature>
<evidence type="ECO:0000256" key="1">
    <source>
        <dbReference type="SAM" id="Phobius"/>
    </source>
</evidence>
<dbReference type="NCBIfam" id="TIGR04370">
    <property type="entry name" value="glyco_rpt_poly"/>
    <property type="match status" value="1"/>
</dbReference>
<name>A0A174WNW7_BACT4</name>
<feature type="transmembrane region" description="Helical" evidence="1">
    <location>
        <begin position="50"/>
        <end position="72"/>
    </location>
</feature>
<reference evidence="2 3" key="1">
    <citation type="submission" date="2015-09" db="EMBL/GenBank/DDBJ databases">
        <authorList>
            <consortium name="Pathogen Informatics"/>
        </authorList>
    </citation>
    <scope>NUCLEOTIDE SEQUENCE [LARGE SCALE GENOMIC DNA]</scope>
    <source>
        <strain evidence="2 3">2789STDY5834945</strain>
    </source>
</reference>
<feature type="transmembrane region" description="Helical" evidence="1">
    <location>
        <begin position="153"/>
        <end position="171"/>
    </location>
</feature>
<proteinExistence type="predicted"/>
<accession>A0A174WNW7</accession>
<keyword evidence="1" id="KW-1133">Transmembrane helix</keyword>
<dbReference type="AlphaFoldDB" id="A0A174WNW7"/>
<dbReference type="Proteomes" id="UP000095541">
    <property type="component" value="Unassembled WGS sequence"/>
</dbReference>
<feature type="transmembrane region" description="Helical" evidence="1">
    <location>
        <begin position="229"/>
        <end position="250"/>
    </location>
</feature>
<gene>
    <name evidence="2" type="ORF">ERS852557_04742</name>
</gene>
<evidence type="ECO:0000313" key="2">
    <source>
        <dbReference type="EMBL" id="CUQ46258.1"/>
    </source>
</evidence>